<dbReference type="GO" id="GO:0031640">
    <property type="term" value="P:killing of cells of another organism"/>
    <property type="evidence" value="ECO:0007669"/>
    <property type="project" value="UniProtKB-KW"/>
</dbReference>
<comment type="catalytic activity">
    <reaction evidence="1">
        <text>Hydrolysis of (1-&gt;4)-beta-linkages between N-acetylmuramic acid and N-acetyl-D-glucosamine residues in a peptidoglycan and between N-acetyl-D-glucosamine residues in chitodextrins.</text>
        <dbReference type="EC" id="3.2.1.17"/>
    </reaction>
</comment>
<protein>
    <recommendedName>
        <fullName evidence="10">Lysozyme</fullName>
    </recommendedName>
</protein>
<keyword evidence="4" id="KW-0378">Hydrolase</keyword>
<evidence type="ECO:0000313" key="9">
    <source>
        <dbReference type="Proteomes" id="UP001148786"/>
    </source>
</evidence>
<keyword evidence="3" id="KW-0081">Bacteriolytic enzyme</keyword>
<evidence type="ECO:0000256" key="1">
    <source>
        <dbReference type="ARBA" id="ARBA00000632"/>
    </source>
</evidence>
<dbReference type="SUPFAM" id="SSF53955">
    <property type="entry name" value="Lysozyme-like"/>
    <property type="match status" value="2"/>
</dbReference>
<dbReference type="Proteomes" id="UP001148786">
    <property type="component" value="Unassembled WGS sequence"/>
</dbReference>
<evidence type="ECO:0000256" key="2">
    <source>
        <dbReference type="ARBA" id="ARBA00022529"/>
    </source>
</evidence>
<dbReference type="InterPro" id="IPR023346">
    <property type="entry name" value="Lysozyme-like_dom_sf"/>
</dbReference>
<dbReference type="InterPro" id="IPR023347">
    <property type="entry name" value="Lysozyme_dom_sf"/>
</dbReference>
<accession>A0A9W8MPD8</accession>
<dbReference type="PANTHER" id="PTHR38107">
    <property type="match status" value="1"/>
</dbReference>
<dbReference type="Gene3D" id="1.10.530.40">
    <property type="match status" value="2"/>
</dbReference>
<evidence type="ECO:0000256" key="3">
    <source>
        <dbReference type="ARBA" id="ARBA00022638"/>
    </source>
</evidence>
<reference evidence="8" key="1">
    <citation type="submission" date="2022-07" db="EMBL/GenBank/DDBJ databases">
        <title>Genome Sequence of Agrocybe chaxingu.</title>
        <authorList>
            <person name="Buettner E."/>
        </authorList>
    </citation>
    <scope>NUCLEOTIDE SEQUENCE</scope>
    <source>
        <strain evidence="8">MP-N11</strain>
    </source>
</reference>
<feature type="signal peptide" evidence="7">
    <location>
        <begin position="1"/>
        <end position="17"/>
    </location>
</feature>
<comment type="caution">
    <text evidence="8">The sequence shown here is derived from an EMBL/GenBank/DDBJ whole genome shotgun (WGS) entry which is preliminary data.</text>
</comment>
<evidence type="ECO:0000256" key="4">
    <source>
        <dbReference type="ARBA" id="ARBA00022801"/>
    </source>
</evidence>
<keyword evidence="5" id="KW-1035">Host cytoplasm</keyword>
<evidence type="ECO:0000256" key="7">
    <source>
        <dbReference type="SAM" id="SignalP"/>
    </source>
</evidence>
<dbReference type="InterPro" id="IPR051018">
    <property type="entry name" value="Bacteriophage_GH24"/>
</dbReference>
<dbReference type="InterPro" id="IPR034690">
    <property type="entry name" value="Endolysin_T4_type"/>
</dbReference>
<evidence type="ECO:0000256" key="6">
    <source>
        <dbReference type="ARBA" id="ARBA00023295"/>
    </source>
</evidence>
<sequence>MISFTTLLLASAALVQAAINDACTAGSTPGVCLTTASCSSSGGTSHAGFCPNDPTNVQCCTKTCGSGGTCRFSNTCTTGNTQTGLCPGPSGFICCLPGSSTCTPPAVNAATISLIKQFEGFVPSPAPDPIGLPTVGYGHLCQTTNCAEVPFSFPLTTAQASTLLTNDLKTFERCITNDISNSVRLNANQYGALVSWAFNVGCGNTRSSTLVSRLNAGQNPNTVAAEELPKWNRAGGQVLPGLLATSRTASHSPSGFSPCYKKATRAVWVPKRSASPSIPYTQVWYLVPLPTMLSIYALLFSAVATNAALNGPCNAAGTPGVCIPTSSCSSSGGTSHSGFCPNDPANIKCCTKPTCGSGGTCQFENTCSSGNTVSGLCPGPPSFKCCLPGKSKPSSGSCGPTTVNAATVSLIKGFESFVDKPYLDPVGLETVGYGHLCKRPGCKEVPFSFPMTETQATTLLQSDISPATTCISADIVDTVKLNENQYGALVSWAFNVGCGNSRGSSLISRLNKGEDPNAVAADELPKWRKASGKVLPGLVTRRNSEVSLFKKPSSVTAHPPSC</sequence>
<dbReference type="GO" id="GO:0009253">
    <property type="term" value="P:peptidoglycan catabolic process"/>
    <property type="evidence" value="ECO:0007669"/>
    <property type="project" value="InterPro"/>
</dbReference>
<dbReference type="InterPro" id="IPR033907">
    <property type="entry name" value="Endolysin_autolysin"/>
</dbReference>
<keyword evidence="9" id="KW-1185">Reference proteome</keyword>
<feature type="chain" id="PRO_5040925773" description="Lysozyme" evidence="7">
    <location>
        <begin position="18"/>
        <end position="562"/>
    </location>
</feature>
<dbReference type="Pfam" id="PF00959">
    <property type="entry name" value="Phage_lysozyme"/>
    <property type="match status" value="2"/>
</dbReference>
<dbReference type="GO" id="GO:0042742">
    <property type="term" value="P:defense response to bacterium"/>
    <property type="evidence" value="ECO:0007669"/>
    <property type="project" value="UniProtKB-KW"/>
</dbReference>
<organism evidence="8 9">
    <name type="scientific">Agrocybe chaxingu</name>
    <dbReference type="NCBI Taxonomy" id="84603"/>
    <lineage>
        <taxon>Eukaryota</taxon>
        <taxon>Fungi</taxon>
        <taxon>Dikarya</taxon>
        <taxon>Basidiomycota</taxon>
        <taxon>Agaricomycotina</taxon>
        <taxon>Agaricomycetes</taxon>
        <taxon>Agaricomycetidae</taxon>
        <taxon>Agaricales</taxon>
        <taxon>Agaricineae</taxon>
        <taxon>Strophariaceae</taxon>
        <taxon>Agrocybe</taxon>
    </lineage>
</organism>
<dbReference type="AlphaFoldDB" id="A0A9W8MPD8"/>
<evidence type="ECO:0000256" key="5">
    <source>
        <dbReference type="ARBA" id="ARBA00023200"/>
    </source>
</evidence>
<dbReference type="OrthoDB" id="2251794at2759"/>
<keyword evidence="7" id="KW-0732">Signal</keyword>
<dbReference type="PANTHER" id="PTHR38107:SF3">
    <property type="entry name" value="LYSOZYME RRRD-RELATED"/>
    <property type="match status" value="1"/>
</dbReference>
<keyword evidence="2" id="KW-0929">Antimicrobial</keyword>
<keyword evidence="6" id="KW-0326">Glycosidase</keyword>
<evidence type="ECO:0000313" key="8">
    <source>
        <dbReference type="EMBL" id="KAJ3490523.1"/>
    </source>
</evidence>
<gene>
    <name evidence="8" type="ORF">NLJ89_g11427</name>
</gene>
<evidence type="ECO:0008006" key="10">
    <source>
        <dbReference type="Google" id="ProtNLM"/>
    </source>
</evidence>
<dbReference type="InterPro" id="IPR002196">
    <property type="entry name" value="Glyco_hydro_24"/>
</dbReference>
<proteinExistence type="inferred from homology"/>
<dbReference type="EMBL" id="JANKHO010002620">
    <property type="protein sequence ID" value="KAJ3490523.1"/>
    <property type="molecule type" value="Genomic_DNA"/>
</dbReference>
<name>A0A9W8MPD8_9AGAR</name>
<dbReference type="GO" id="GO:0016998">
    <property type="term" value="P:cell wall macromolecule catabolic process"/>
    <property type="evidence" value="ECO:0007669"/>
    <property type="project" value="InterPro"/>
</dbReference>
<dbReference type="HAMAP" id="MF_04110">
    <property type="entry name" value="ENDOLYSIN_T4"/>
    <property type="match status" value="2"/>
</dbReference>
<dbReference type="GO" id="GO:0003796">
    <property type="term" value="F:lysozyme activity"/>
    <property type="evidence" value="ECO:0007669"/>
    <property type="project" value="UniProtKB-EC"/>
</dbReference>
<dbReference type="CDD" id="cd00737">
    <property type="entry name" value="lyz_endolysin_autolysin"/>
    <property type="match status" value="2"/>
</dbReference>